<dbReference type="GO" id="GO:0016491">
    <property type="term" value="F:oxidoreductase activity"/>
    <property type="evidence" value="ECO:0007669"/>
    <property type="project" value="InterPro"/>
</dbReference>
<dbReference type="SUPFAM" id="SSF50129">
    <property type="entry name" value="GroES-like"/>
    <property type="match status" value="1"/>
</dbReference>
<reference evidence="2 3" key="1">
    <citation type="journal article" date="2018" name="Sci. Rep.">
        <title>Comparative genomics provides insights into the lifestyle and reveals functional heterogeneity of dark septate endophytic fungi.</title>
        <authorList>
            <person name="Knapp D.G."/>
            <person name="Nemeth J.B."/>
            <person name="Barry K."/>
            <person name="Hainaut M."/>
            <person name="Henrissat B."/>
            <person name="Johnson J."/>
            <person name="Kuo A."/>
            <person name="Lim J.H.P."/>
            <person name="Lipzen A."/>
            <person name="Nolan M."/>
            <person name="Ohm R.A."/>
            <person name="Tamas L."/>
            <person name="Grigoriev I.V."/>
            <person name="Spatafora J.W."/>
            <person name="Nagy L.G."/>
            <person name="Kovacs G.M."/>
        </authorList>
    </citation>
    <scope>NUCLEOTIDE SEQUENCE [LARGE SCALE GENOMIC DNA]</scope>
    <source>
        <strain evidence="2 3">DSE2036</strain>
    </source>
</reference>
<dbReference type="InterPro" id="IPR013149">
    <property type="entry name" value="ADH-like_C"/>
</dbReference>
<dbReference type="Gene3D" id="3.90.180.10">
    <property type="entry name" value="Medium-chain alcohol dehydrogenases, catalytic domain"/>
    <property type="match status" value="1"/>
</dbReference>
<dbReference type="OrthoDB" id="3509362at2759"/>
<dbReference type="PANTHER" id="PTHR45033">
    <property type="match status" value="1"/>
</dbReference>
<gene>
    <name evidence="2" type="ORF">DM02DRAFT_667755</name>
</gene>
<organism evidence="2 3">
    <name type="scientific">Periconia macrospinosa</name>
    <dbReference type="NCBI Taxonomy" id="97972"/>
    <lineage>
        <taxon>Eukaryota</taxon>
        <taxon>Fungi</taxon>
        <taxon>Dikarya</taxon>
        <taxon>Ascomycota</taxon>
        <taxon>Pezizomycotina</taxon>
        <taxon>Dothideomycetes</taxon>
        <taxon>Pleosporomycetidae</taxon>
        <taxon>Pleosporales</taxon>
        <taxon>Massarineae</taxon>
        <taxon>Periconiaceae</taxon>
        <taxon>Periconia</taxon>
    </lineage>
</organism>
<dbReference type="Pfam" id="PF08240">
    <property type="entry name" value="ADH_N"/>
    <property type="match status" value="1"/>
</dbReference>
<dbReference type="InterPro" id="IPR036291">
    <property type="entry name" value="NAD(P)-bd_dom_sf"/>
</dbReference>
<dbReference type="InterPro" id="IPR011032">
    <property type="entry name" value="GroES-like_sf"/>
</dbReference>
<dbReference type="CDD" id="cd08276">
    <property type="entry name" value="MDR7"/>
    <property type="match status" value="1"/>
</dbReference>
<dbReference type="AlphaFoldDB" id="A0A2V1E6B8"/>
<protein>
    <submittedName>
        <fullName evidence="2">NAD(P)-binding protein</fullName>
    </submittedName>
</protein>
<evidence type="ECO:0000313" key="3">
    <source>
        <dbReference type="Proteomes" id="UP000244855"/>
    </source>
</evidence>
<evidence type="ECO:0000259" key="1">
    <source>
        <dbReference type="SMART" id="SM00829"/>
    </source>
</evidence>
<dbReference type="InterPro" id="IPR013154">
    <property type="entry name" value="ADH-like_N"/>
</dbReference>
<dbReference type="Gene3D" id="3.40.50.720">
    <property type="entry name" value="NAD(P)-binding Rossmann-like Domain"/>
    <property type="match status" value="1"/>
</dbReference>
<evidence type="ECO:0000313" key="2">
    <source>
        <dbReference type="EMBL" id="PVI06128.1"/>
    </source>
</evidence>
<accession>A0A2V1E6B8</accession>
<dbReference type="Proteomes" id="UP000244855">
    <property type="component" value="Unassembled WGS sequence"/>
</dbReference>
<dbReference type="SUPFAM" id="SSF51735">
    <property type="entry name" value="NAD(P)-binding Rossmann-fold domains"/>
    <property type="match status" value="1"/>
</dbReference>
<dbReference type="PANTHER" id="PTHR45033:SF2">
    <property type="entry name" value="ZINC-TYPE ALCOHOL DEHYDROGENASE-LIKE PROTEIN C1773.06C"/>
    <property type="match status" value="1"/>
</dbReference>
<dbReference type="InterPro" id="IPR020843">
    <property type="entry name" value="ER"/>
</dbReference>
<dbReference type="InterPro" id="IPR052711">
    <property type="entry name" value="Zinc_ADH-like"/>
</dbReference>
<feature type="domain" description="Enoyl reductase (ER)" evidence="1">
    <location>
        <begin position="15"/>
        <end position="343"/>
    </location>
</feature>
<keyword evidence="3" id="KW-1185">Reference proteome</keyword>
<dbReference type="EMBL" id="KZ805310">
    <property type="protein sequence ID" value="PVI06128.1"/>
    <property type="molecule type" value="Genomic_DNA"/>
</dbReference>
<sequence>MSTTQTVYRLTIKDGIDGIHPYQEPIPSISPYEVLVKVHAVSLNYRDIAIATSKYLLPARNEVVPTSDMCGEVVEVGSLVTNLAVGDAVIPPVTPDYLYGDFREGDDAFGSVKDGMLREYVVLPAHILIKVRVGKGRLGYAEWASIVCTGATAWNSFYGGKKLAPGDTVFIQGTGGVSIASLVIAKAAGATTIISSSSDEKLKYVKSLGADHVVNYKTHPHWAAEVHRITNGRGVDHIIENGGLGTIEQSLECIAGSGIISVIGFLAEGGEKQPAVLIPTLIKAATVRGVRGGSKHQLEELVKFLGNKDVDVAVNKVFSFSKEGIVDAYKFVEAGKHIGKVVISLDKQ</sequence>
<dbReference type="Pfam" id="PF00107">
    <property type="entry name" value="ADH_zinc_N"/>
    <property type="match status" value="1"/>
</dbReference>
<proteinExistence type="predicted"/>
<dbReference type="SMART" id="SM00829">
    <property type="entry name" value="PKS_ER"/>
    <property type="match status" value="1"/>
</dbReference>
<dbReference type="STRING" id="97972.A0A2V1E6B8"/>
<name>A0A2V1E6B8_9PLEO</name>